<dbReference type="GO" id="GO:0005634">
    <property type="term" value="C:nucleus"/>
    <property type="evidence" value="ECO:0007669"/>
    <property type="project" value="TreeGrafter"/>
</dbReference>
<accession>A0A9W8PPL3</accession>
<dbReference type="InterPro" id="IPR002110">
    <property type="entry name" value="Ankyrin_rpt"/>
</dbReference>
<dbReference type="AlphaFoldDB" id="A0A9W8PPL3"/>
<evidence type="ECO:0000313" key="4">
    <source>
        <dbReference type="EMBL" id="KAJ4013727.1"/>
    </source>
</evidence>
<dbReference type="Gene3D" id="1.25.40.20">
    <property type="entry name" value="Ankyrin repeat-containing domain"/>
    <property type="match status" value="1"/>
</dbReference>
<evidence type="ECO:0000256" key="1">
    <source>
        <dbReference type="ARBA" id="ARBA00022737"/>
    </source>
</evidence>
<evidence type="ECO:0008006" key="6">
    <source>
        <dbReference type="Google" id="ProtNLM"/>
    </source>
</evidence>
<feature type="repeat" description="ANK" evidence="3">
    <location>
        <begin position="74"/>
        <end position="102"/>
    </location>
</feature>
<sequence>MLRTPPDSRLPLFEALTQHGWTVNTPGYYGEVPLPKVIGSKNGPLIDWFLAQGADPNLGRQKLFQDSLGEPDRDSCASLEAAARKGNVELVRKLLDAGAKMSNGAPLYCAAGVCPPGANPHYSKVEPSEEFDVARIPVMEFLVNRGAGVNDRIVSRYLVPPYPLEVAIMAGAVERVKWLLERGADPGLQGYYGKKIRDWPPQLVNDGMKAVLATMQEEAPVQASEL</sequence>
<name>A0A9W8PPL3_9HYPO</name>
<dbReference type="PANTHER" id="PTHR24189:SF50">
    <property type="entry name" value="ANKYRIN REPEAT AND SOCS BOX PROTEIN 2"/>
    <property type="match status" value="1"/>
</dbReference>
<comment type="caution">
    <text evidence="4">The sequence shown here is derived from an EMBL/GenBank/DDBJ whole genome shotgun (WGS) entry which is preliminary data.</text>
</comment>
<organism evidence="4 5">
    <name type="scientific">Fusarium irregulare</name>
    <dbReference type="NCBI Taxonomy" id="2494466"/>
    <lineage>
        <taxon>Eukaryota</taxon>
        <taxon>Fungi</taxon>
        <taxon>Dikarya</taxon>
        <taxon>Ascomycota</taxon>
        <taxon>Pezizomycotina</taxon>
        <taxon>Sordariomycetes</taxon>
        <taxon>Hypocreomycetidae</taxon>
        <taxon>Hypocreales</taxon>
        <taxon>Nectriaceae</taxon>
        <taxon>Fusarium</taxon>
        <taxon>Fusarium incarnatum-equiseti species complex</taxon>
    </lineage>
</organism>
<gene>
    <name evidence="4" type="ORF">NW766_005966</name>
</gene>
<dbReference type="PANTHER" id="PTHR24189">
    <property type="entry name" value="MYOTROPHIN"/>
    <property type="match status" value="1"/>
</dbReference>
<keyword evidence="5" id="KW-1185">Reference proteome</keyword>
<dbReference type="InterPro" id="IPR050745">
    <property type="entry name" value="Multifunctional_regulatory"/>
</dbReference>
<dbReference type="InterPro" id="IPR036770">
    <property type="entry name" value="Ankyrin_rpt-contain_sf"/>
</dbReference>
<dbReference type="Proteomes" id="UP001152130">
    <property type="component" value="Unassembled WGS sequence"/>
</dbReference>
<dbReference type="EMBL" id="JAPDHF010000008">
    <property type="protein sequence ID" value="KAJ4013727.1"/>
    <property type="molecule type" value="Genomic_DNA"/>
</dbReference>
<keyword evidence="1" id="KW-0677">Repeat</keyword>
<dbReference type="PROSITE" id="PS50088">
    <property type="entry name" value="ANK_REPEAT"/>
    <property type="match status" value="1"/>
</dbReference>
<evidence type="ECO:0000256" key="3">
    <source>
        <dbReference type="PROSITE-ProRule" id="PRU00023"/>
    </source>
</evidence>
<proteinExistence type="predicted"/>
<protein>
    <recommendedName>
        <fullName evidence="6">Ankyrin</fullName>
    </recommendedName>
</protein>
<dbReference type="SUPFAM" id="SSF48403">
    <property type="entry name" value="Ankyrin repeat"/>
    <property type="match status" value="1"/>
</dbReference>
<dbReference type="OrthoDB" id="194358at2759"/>
<keyword evidence="2 3" id="KW-0040">ANK repeat</keyword>
<evidence type="ECO:0000313" key="5">
    <source>
        <dbReference type="Proteomes" id="UP001152130"/>
    </source>
</evidence>
<evidence type="ECO:0000256" key="2">
    <source>
        <dbReference type="ARBA" id="ARBA00023043"/>
    </source>
</evidence>
<dbReference type="PROSITE" id="PS50297">
    <property type="entry name" value="ANK_REP_REGION"/>
    <property type="match status" value="1"/>
</dbReference>
<reference evidence="4" key="1">
    <citation type="submission" date="2022-10" db="EMBL/GenBank/DDBJ databases">
        <title>Fusarium specimens isolated from Avocado Roots.</title>
        <authorList>
            <person name="Stajich J."/>
            <person name="Roper C."/>
            <person name="Heimlech-Rivalta G."/>
        </authorList>
    </citation>
    <scope>NUCLEOTIDE SEQUENCE</scope>
    <source>
        <strain evidence="4">CF00143</strain>
    </source>
</reference>
<dbReference type="GO" id="GO:0005737">
    <property type="term" value="C:cytoplasm"/>
    <property type="evidence" value="ECO:0007669"/>
    <property type="project" value="TreeGrafter"/>
</dbReference>